<dbReference type="AlphaFoldDB" id="A0A4U8Q992"/>
<dbReference type="FunFam" id="3.20.110.10:FF:000002">
    <property type="entry name" value="alpha-mannosidase 2C1 isoform X1"/>
    <property type="match status" value="1"/>
</dbReference>
<evidence type="ECO:0000313" key="7">
    <source>
        <dbReference type="Proteomes" id="UP000306509"/>
    </source>
</evidence>
<evidence type="ECO:0000256" key="2">
    <source>
        <dbReference type="ARBA" id="ARBA00022723"/>
    </source>
</evidence>
<dbReference type="SMART" id="SM00872">
    <property type="entry name" value="Alpha-mann_mid"/>
    <property type="match status" value="1"/>
</dbReference>
<dbReference type="Proteomes" id="UP000306509">
    <property type="component" value="Unassembled WGS sequence"/>
</dbReference>
<accession>A0A4U8Q992</accession>
<dbReference type="GO" id="GO:0102546">
    <property type="term" value="F:mannosylglycerate hydrolase activity"/>
    <property type="evidence" value="ECO:0007669"/>
    <property type="project" value="UniProtKB-EC"/>
</dbReference>
<dbReference type="RefSeq" id="WP_138003890.1">
    <property type="nucleotide sequence ID" value="NZ_QGQD01000097.1"/>
</dbReference>
<evidence type="ECO:0000256" key="1">
    <source>
        <dbReference type="ARBA" id="ARBA00009792"/>
    </source>
</evidence>
<name>A0A4U8Q992_9FIRM</name>
<dbReference type="FunFam" id="1.20.1270.50:FF:000004">
    <property type="entry name" value="alpha-mannosidase 2C1 isoform X1"/>
    <property type="match status" value="1"/>
</dbReference>
<dbReference type="GO" id="GO:0030246">
    <property type="term" value="F:carbohydrate binding"/>
    <property type="evidence" value="ECO:0007669"/>
    <property type="project" value="InterPro"/>
</dbReference>
<dbReference type="CDD" id="cd10789">
    <property type="entry name" value="GH38N_AMII_ER_cytosolic"/>
    <property type="match status" value="1"/>
</dbReference>
<dbReference type="SUPFAM" id="SSF74650">
    <property type="entry name" value="Galactose mutarotase-like"/>
    <property type="match status" value="1"/>
</dbReference>
<sequence length="1097" mass="127949">MKVKDPHFILEKIRKYIDEDIWPTRYRDVVELDEWKYIEHHMDNRINDACDINYDDSGWQDFRLWDTWGGYDKVAWFRTSVKVPESFMDSQLCLKLSVGPRDGGESTAEVLLYINGRPVQGIDIWHEEAFLDKEVFQDSDTLHIALKAWSGVLVPPRMRTFKIAQLVRLDMHTDRFYYVIDTLLRCVKLLDEDDLRRIKLTQVLNDTFSRVNFLEYKSEGYYKSIGEALAFVLEQLERYAKVEEIKPTVYGVGHSHIDMAWLWRLCATREKASRTFSTVLNLMKQYPEYRFMHTSPQLYKFLKEDYPEIYAMVKEKIAEGQWEITGGMWVEPDTNIPSGESLVRQFVYGKRFIKEEFGQDTNLVWLPDVFGYSGALPQIMKKAGMKYFMTTKISWNQYNHFPYDTFNWKGIDGTSIFTHFITTPEDGSWFYTYNGHMDPEEVTGVWKNYKDKDKNDELLIAFGWGDGGGGPTREMLEQSRVMKNIPGIPRVEMDSAEHYFQRIYSHVDHNGLGTWDGELYFELHRGTYTSQAANKKFNRQSEVLLHNIEFLYSMSDILSGGDCYPRKALDVIWERVMLNQFHDILPGSSIRQVYEDTTRDYLEIAQKGRELSRQVQTALMAEIKVSPDSIVVYNTTGFSRDDLLFLPYEEPETGSRVRYAVDSALCTDANIRHSIHPNLRNDVSGSQATEFSYESEKLVSQQTEEGLLIYIKDIPAYGYKIIKYSANPKMEAPALPCVRVTETSMENAFYQIELNENGEISYLYDKENGRMVSCETPMNLLQAFEDKPQRFDAWDIDVYYKEKPYEPFQLVKTEVMEQGEIRGVLRHVWIFNRSVITQDMILYHNSRRIDFKTTADWKEEQVLLKVYFPVDVHCEEAVYEIQFGNIKRPTHTNNEWDFAKFEVCGHRWADLSESNYGVSILNDCKYGYDIHQNTLGLSLIKSAVRPDETADRKIHEFTYSLYPHAGYVTECEVQKEAMMLNMPLLYSAAAKNEEKAGESVSEKGTNVTSFSLLETDCGHIVIDTVKKAEAEEAYIIRLYEFKNAKETGVRLKFNIPVKRVVETNLCEEEMQELKVRGNEIEFEIGCFEIKTFKIYIL</sequence>
<dbReference type="Gene3D" id="2.60.40.2220">
    <property type="match status" value="1"/>
</dbReference>
<evidence type="ECO:0000259" key="5">
    <source>
        <dbReference type="SMART" id="SM00872"/>
    </source>
</evidence>
<dbReference type="Gene3D" id="3.20.110.10">
    <property type="entry name" value="Glycoside hydrolase 38, N terminal domain"/>
    <property type="match status" value="1"/>
</dbReference>
<dbReference type="InterPro" id="IPR011330">
    <property type="entry name" value="Glyco_hydro/deAcase_b/a-brl"/>
</dbReference>
<dbReference type="SUPFAM" id="SSF88688">
    <property type="entry name" value="Families 57/38 glycoside transferase middle domain"/>
    <property type="match status" value="1"/>
</dbReference>
<dbReference type="Pfam" id="PF17677">
    <property type="entry name" value="Glyco_hydro38C2"/>
    <property type="match status" value="1"/>
</dbReference>
<keyword evidence="3 6" id="KW-0378">Hydrolase</keyword>
<dbReference type="InterPro" id="IPR041147">
    <property type="entry name" value="GH38_C"/>
</dbReference>
<dbReference type="Pfam" id="PF09261">
    <property type="entry name" value="Alpha-mann_mid"/>
    <property type="match status" value="1"/>
</dbReference>
<dbReference type="InterPro" id="IPR011013">
    <property type="entry name" value="Gal_mutarotase_sf_dom"/>
</dbReference>
<dbReference type="InterPro" id="IPR000602">
    <property type="entry name" value="Glyco_hydro_38_N"/>
</dbReference>
<organism evidence="6 7">
    <name type="scientific">Robinsoniella peoriensis</name>
    <dbReference type="NCBI Taxonomy" id="180332"/>
    <lineage>
        <taxon>Bacteria</taxon>
        <taxon>Bacillati</taxon>
        <taxon>Bacillota</taxon>
        <taxon>Clostridia</taxon>
        <taxon>Lachnospirales</taxon>
        <taxon>Lachnospiraceae</taxon>
        <taxon>Robinsoniella</taxon>
    </lineage>
</organism>
<evidence type="ECO:0000313" key="6">
    <source>
        <dbReference type="EMBL" id="TLC98365.1"/>
    </source>
</evidence>
<dbReference type="Pfam" id="PF07748">
    <property type="entry name" value="Glyco_hydro_38C"/>
    <property type="match status" value="1"/>
</dbReference>
<dbReference type="FunFam" id="2.70.98.30:FF:000010">
    <property type="entry name" value="Cytosolic alpha-mannosidase"/>
    <property type="match status" value="1"/>
</dbReference>
<comment type="similarity">
    <text evidence="1">Belongs to the glycosyl hydrolase 38 family.</text>
</comment>
<dbReference type="EMBL" id="QGQD01000097">
    <property type="protein sequence ID" value="TLC98365.1"/>
    <property type="molecule type" value="Genomic_DNA"/>
</dbReference>
<comment type="caution">
    <text evidence="6">The sequence shown here is derived from an EMBL/GenBank/DDBJ whole genome shotgun (WGS) entry which is preliminary data.</text>
</comment>
<protein>
    <submittedName>
        <fullName evidence="6">Mannosylglycerate hydrolase</fullName>
        <ecNumber evidence="6">3.2.1.170</ecNumber>
    </submittedName>
</protein>
<keyword evidence="4 6" id="KW-0326">Glycosidase</keyword>
<evidence type="ECO:0000256" key="3">
    <source>
        <dbReference type="ARBA" id="ARBA00022801"/>
    </source>
</evidence>
<dbReference type="GO" id="GO:0009313">
    <property type="term" value="P:oligosaccharide catabolic process"/>
    <property type="evidence" value="ECO:0007669"/>
    <property type="project" value="TreeGrafter"/>
</dbReference>
<dbReference type="InterPro" id="IPR015341">
    <property type="entry name" value="Glyco_hydro_38_cen"/>
</dbReference>
<reference evidence="6 7" key="1">
    <citation type="journal article" date="2019" name="Anaerobe">
        <title>Detection of Robinsoniella peoriensis in multiple bone samples of a trauma patient.</title>
        <authorList>
            <person name="Schrottner P."/>
            <person name="Hartwich K."/>
            <person name="Bunk B."/>
            <person name="Schober I."/>
            <person name="Helbig S."/>
            <person name="Rudolph W.W."/>
            <person name="Gunzer F."/>
        </authorList>
    </citation>
    <scope>NUCLEOTIDE SEQUENCE [LARGE SCALE GENOMIC DNA]</scope>
    <source>
        <strain evidence="6 7">DSM 106044</strain>
    </source>
</reference>
<dbReference type="GO" id="GO:0004559">
    <property type="term" value="F:alpha-mannosidase activity"/>
    <property type="evidence" value="ECO:0007669"/>
    <property type="project" value="InterPro"/>
</dbReference>
<dbReference type="Gene3D" id="1.20.1270.50">
    <property type="entry name" value="Glycoside hydrolase family 38, central domain"/>
    <property type="match status" value="1"/>
</dbReference>
<dbReference type="GO" id="GO:0006013">
    <property type="term" value="P:mannose metabolic process"/>
    <property type="evidence" value="ECO:0007669"/>
    <property type="project" value="InterPro"/>
</dbReference>
<dbReference type="InterPro" id="IPR028995">
    <property type="entry name" value="Glyco_hydro_57/38_cen_sf"/>
</dbReference>
<dbReference type="STRING" id="180332.GCA_000797495_03457"/>
<dbReference type="GO" id="GO:0046872">
    <property type="term" value="F:metal ion binding"/>
    <property type="evidence" value="ECO:0007669"/>
    <property type="project" value="UniProtKB-KW"/>
</dbReference>
<dbReference type="Gene3D" id="2.70.98.30">
    <property type="entry name" value="Golgi alpha-mannosidase II, domain 4"/>
    <property type="match status" value="1"/>
</dbReference>
<dbReference type="PANTHER" id="PTHR46017">
    <property type="entry name" value="ALPHA-MANNOSIDASE 2C1"/>
    <property type="match status" value="1"/>
</dbReference>
<dbReference type="InterPro" id="IPR011682">
    <property type="entry name" value="Glyco_hydro_38_C"/>
</dbReference>
<evidence type="ECO:0000256" key="4">
    <source>
        <dbReference type="ARBA" id="ARBA00023295"/>
    </source>
</evidence>
<dbReference type="PANTHER" id="PTHR46017:SF1">
    <property type="entry name" value="ALPHA-MANNOSIDASE 2C1"/>
    <property type="match status" value="1"/>
</dbReference>
<dbReference type="Pfam" id="PF01074">
    <property type="entry name" value="Glyco_hydro_38N"/>
    <property type="match status" value="1"/>
</dbReference>
<dbReference type="SUPFAM" id="SSF88713">
    <property type="entry name" value="Glycoside hydrolase/deacetylase"/>
    <property type="match status" value="1"/>
</dbReference>
<keyword evidence="7" id="KW-1185">Reference proteome</keyword>
<dbReference type="EC" id="3.2.1.170" evidence="6"/>
<proteinExistence type="inferred from homology"/>
<dbReference type="InterPro" id="IPR027291">
    <property type="entry name" value="Glyco_hydro_38_N_sf"/>
</dbReference>
<feature type="domain" description="Glycoside hydrolase family 38 central" evidence="5">
    <location>
        <begin position="522"/>
        <end position="601"/>
    </location>
</feature>
<dbReference type="InterPro" id="IPR037094">
    <property type="entry name" value="Glyco_hydro_38_cen_sf"/>
</dbReference>
<gene>
    <name evidence="6" type="primary">mngB_9</name>
    <name evidence="6" type="ORF">DSM106044_04881</name>
</gene>
<keyword evidence="2" id="KW-0479">Metal-binding</keyword>